<dbReference type="OrthoDB" id="5962960at2759"/>
<organism evidence="4 5">
    <name type="scientific">Mytilus galloprovincialis</name>
    <name type="common">Mediterranean mussel</name>
    <dbReference type="NCBI Taxonomy" id="29158"/>
    <lineage>
        <taxon>Eukaryota</taxon>
        <taxon>Metazoa</taxon>
        <taxon>Spiralia</taxon>
        <taxon>Lophotrochozoa</taxon>
        <taxon>Mollusca</taxon>
        <taxon>Bivalvia</taxon>
        <taxon>Autobranchia</taxon>
        <taxon>Pteriomorphia</taxon>
        <taxon>Mytilida</taxon>
        <taxon>Mytiloidea</taxon>
        <taxon>Mytilidae</taxon>
        <taxon>Mytilinae</taxon>
        <taxon>Mytilus</taxon>
    </lineage>
</organism>
<feature type="region of interest" description="Disordered" evidence="2">
    <location>
        <begin position="556"/>
        <end position="575"/>
    </location>
</feature>
<sequence length="1014" mass="117837">IENKFTQRIETDEMLKLKAKLKLFMFSLEADQIPPVIWKMGKSAGALYKDILQAGTESRHCIRLMIVGPFGVGKTCLMRRLLKKGINDVKSTNGINIMVLRCKVRLSDETWIFSDELIDHAEQDRQRRLYKHLIQPRQHIPEQSSTDKITYNQTHAQSGEVKGQLQDRFDINLTSTGISSNNEYILSIEVQKAVDEKPKTEESFELNRQQETRITFQKSEEGLLKDFHGLQISAESMDDFAEVVMLDFAGQYEFYATHQTFLNKHAVYLLVLDISKDLKGSLTSEDQDDVLTDLAEIPLEDIGEYVNFWMDAIHCYSENEDSEDKSEHDLPSVFENKSEQTLPSVIVVGTCSDKLERNSLIYFVKRSGLASKVNTWGQKLPVRWIKLEQRLDILRTKDNKTVISYVDVIEHGKQVDPAIHNEKEIKLFLNYQHEMGNIIFFEDIPEYIILQPQWLVDVLKCLISAPKFQKEKQLLHSSDWIELETTGRLSEDLLTEIFSQTSLSYSVPYKYHVLKVMEKFDIIVKPSVSKGNNLSRQSTFEDSMFDQYRVTPNEELDENLESSNLNETTDPELSEDEFSDVFYGSVPDSIDYYVPSLIKTKPIRNVVENFNVTGNQCKRSSWLCMDFYFLPPAFFNHLLVGYIRRYPISIEPSKRCTKLALYRGMGVFNLDQSGCIKLAICVFCNVVQFQVWYWKEPSVERNEQVWEEAELSVNAIIRRYKMNVKYTLKIKCMSGSYNNPIGMVDVKQLKNLESYFCNDHAESHKSKDILGCWIQDEKTNKTDESLLKVAETTELEAKLNRHFQKIVNEIGPLGQILDDMISQCLISTDNRSYIEQYPDKQNQTRRLLNILIGRGQEVYSAFLEILRKHGYQKFSESLEHDHVTQENTFDNKQDLSTWKVPLFRVRLQKNYTDIVSTIKHENIVDYLITKEVFNIDDKDIIDAYPAQSDKNRKLMEKLMYTEERGYYHFLSALRKDDCYVELANQIEKTNVTSNDNLLLTDCSKLPGQDDINYR</sequence>
<dbReference type="InterPro" id="IPR037939">
    <property type="entry name" value="CRADD"/>
</dbReference>
<dbReference type="InterPro" id="IPR027417">
    <property type="entry name" value="P-loop_NTPase"/>
</dbReference>
<evidence type="ECO:0000313" key="5">
    <source>
        <dbReference type="Proteomes" id="UP000596742"/>
    </source>
</evidence>
<dbReference type="Gene3D" id="1.10.533.10">
    <property type="entry name" value="Death Domain, Fas"/>
    <property type="match status" value="2"/>
</dbReference>
<dbReference type="PANTHER" id="PTHR15034">
    <property type="entry name" value="DEATH DOMAIN-CONTAINING PROTEIN CRADD"/>
    <property type="match status" value="1"/>
</dbReference>
<keyword evidence="5" id="KW-1185">Reference proteome</keyword>
<dbReference type="SUPFAM" id="SSF47986">
    <property type="entry name" value="DEATH domain"/>
    <property type="match status" value="2"/>
</dbReference>
<dbReference type="EMBL" id="UYJE01006969">
    <property type="protein sequence ID" value="VDI50649.1"/>
    <property type="molecule type" value="Genomic_DNA"/>
</dbReference>
<evidence type="ECO:0000313" key="4">
    <source>
        <dbReference type="EMBL" id="VDI50649.1"/>
    </source>
</evidence>
<feature type="domain" description="CARD" evidence="3">
    <location>
        <begin position="904"/>
        <end position="977"/>
    </location>
</feature>
<dbReference type="Pfam" id="PF00619">
    <property type="entry name" value="CARD"/>
    <property type="match status" value="2"/>
</dbReference>
<keyword evidence="1" id="KW-0677">Repeat</keyword>
<dbReference type="AlphaFoldDB" id="A0A8B6FKD3"/>
<protein>
    <recommendedName>
        <fullName evidence="3">CARD domain-containing protein</fullName>
    </recommendedName>
</protein>
<dbReference type="CDD" id="cd01671">
    <property type="entry name" value="CARD"/>
    <property type="match status" value="2"/>
</dbReference>
<comment type="caution">
    <text evidence="4">The sequence shown here is derived from an EMBL/GenBank/DDBJ whole genome shotgun (WGS) entry which is preliminary data.</text>
</comment>
<feature type="domain" description="CARD" evidence="3">
    <location>
        <begin position="791"/>
        <end position="881"/>
    </location>
</feature>
<proteinExistence type="predicted"/>
<dbReference type="PROSITE" id="PS50209">
    <property type="entry name" value="CARD"/>
    <property type="match status" value="2"/>
</dbReference>
<accession>A0A8B6FKD3</accession>
<evidence type="ECO:0000259" key="3">
    <source>
        <dbReference type="PROSITE" id="PS50209"/>
    </source>
</evidence>
<dbReference type="Gene3D" id="3.40.50.300">
    <property type="entry name" value="P-loop containing nucleotide triphosphate hydrolases"/>
    <property type="match status" value="2"/>
</dbReference>
<dbReference type="GO" id="GO:0002020">
    <property type="term" value="F:protease binding"/>
    <property type="evidence" value="ECO:0007669"/>
    <property type="project" value="InterPro"/>
</dbReference>
<dbReference type="PANTHER" id="PTHR15034:SF5">
    <property type="entry name" value="DEATH DOMAIN-CONTAINING PROTEIN CRADD"/>
    <property type="match status" value="1"/>
</dbReference>
<gene>
    <name evidence="4" type="ORF">MGAL_10B036730</name>
</gene>
<dbReference type="Pfam" id="PF16095">
    <property type="entry name" value="COR-A"/>
    <property type="match status" value="1"/>
</dbReference>
<feature type="non-terminal residue" evidence="4">
    <location>
        <position position="1"/>
    </location>
</feature>
<dbReference type="GO" id="GO:0042981">
    <property type="term" value="P:regulation of apoptotic process"/>
    <property type="evidence" value="ECO:0007669"/>
    <property type="project" value="InterPro"/>
</dbReference>
<dbReference type="SUPFAM" id="SSF52540">
    <property type="entry name" value="P-loop containing nucleoside triphosphate hydrolases"/>
    <property type="match status" value="1"/>
</dbReference>
<dbReference type="InterPro" id="IPR011029">
    <property type="entry name" value="DEATH-like_dom_sf"/>
</dbReference>
<dbReference type="Proteomes" id="UP000596742">
    <property type="component" value="Unassembled WGS sequence"/>
</dbReference>
<dbReference type="InterPro" id="IPR001315">
    <property type="entry name" value="CARD"/>
</dbReference>
<reference evidence="4" key="1">
    <citation type="submission" date="2018-11" db="EMBL/GenBank/DDBJ databases">
        <authorList>
            <person name="Alioto T."/>
            <person name="Alioto T."/>
        </authorList>
    </citation>
    <scope>NUCLEOTIDE SEQUENCE</scope>
</reference>
<dbReference type="InterPro" id="IPR032171">
    <property type="entry name" value="COR-A"/>
</dbReference>
<name>A0A8B6FKD3_MYTGA</name>
<evidence type="ECO:0000256" key="1">
    <source>
        <dbReference type="ARBA" id="ARBA00022737"/>
    </source>
</evidence>
<evidence type="ECO:0000256" key="2">
    <source>
        <dbReference type="SAM" id="MobiDB-lite"/>
    </source>
</evidence>
<dbReference type="GO" id="GO:0070513">
    <property type="term" value="F:death domain binding"/>
    <property type="evidence" value="ECO:0007669"/>
    <property type="project" value="InterPro"/>
</dbReference>